<sequence length="259" mass="30970">MEFIEKDKDILDHICIILTTTIYVNPKKNHLCNTEPSNRLETYLKSIKQWLEKTNFKIVLVENSGYKYPELKEYAEKYKDRFEMILFKEDELNNEVFDEIGAQAVRLPDDYLYTSKGTSEMFAIYYAYQQSLLAKSCYFFIKITCRYFIPQLQDFLKYKNMNDYEALRQNDGVDNPEIFKEEKGNCKCEIVGAHKNKFDEVFRPDHFRCSDGFWYHHAESIYRDRLFTRLTSLDKILVCDTFKIEPTLQGGTFELMRYL</sequence>
<proteinExistence type="predicted"/>
<reference evidence="1" key="1">
    <citation type="journal article" date="2020" name="Nature">
        <title>Giant virus diversity and host interactions through global metagenomics.</title>
        <authorList>
            <person name="Schulz F."/>
            <person name="Roux S."/>
            <person name="Paez-Espino D."/>
            <person name="Jungbluth S."/>
            <person name="Walsh D.A."/>
            <person name="Denef V.J."/>
            <person name="McMahon K.D."/>
            <person name="Konstantinidis K.T."/>
            <person name="Eloe-Fadrosh E.A."/>
            <person name="Kyrpides N.C."/>
            <person name="Woyke T."/>
        </authorList>
    </citation>
    <scope>NUCLEOTIDE SEQUENCE</scope>
    <source>
        <strain evidence="1">GVMAG-M-3300023179-86</strain>
    </source>
</reference>
<accession>A0A6C0H8Z6</accession>
<dbReference type="AlphaFoldDB" id="A0A6C0H8Z6"/>
<evidence type="ECO:0000313" key="1">
    <source>
        <dbReference type="EMBL" id="QHT77038.1"/>
    </source>
</evidence>
<evidence type="ECO:0008006" key="2">
    <source>
        <dbReference type="Google" id="ProtNLM"/>
    </source>
</evidence>
<name>A0A6C0H8Z6_9ZZZZ</name>
<dbReference type="EMBL" id="MN739916">
    <property type="protein sequence ID" value="QHT77038.1"/>
    <property type="molecule type" value="Genomic_DNA"/>
</dbReference>
<protein>
    <recommendedName>
        <fullName evidence="2">Glycosyltransferase</fullName>
    </recommendedName>
</protein>
<organism evidence="1">
    <name type="scientific">viral metagenome</name>
    <dbReference type="NCBI Taxonomy" id="1070528"/>
    <lineage>
        <taxon>unclassified sequences</taxon>
        <taxon>metagenomes</taxon>
        <taxon>organismal metagenomes</taxon>
    </lineage>
</organism>